<dbReference type="SUPFAM" id="SSF54909">
    <property type="entry name" value="Dimeric alpha+beta barrel"/>
    <property type="match status" value="1"/>
</dbReference>
<dbReference type="Proteomes" id="UP000543030">
    <property type="component" value="Unassembled WGS sequence"/>
</dbReference>
<evidence type="ECO:0000313" key="2">
    <source>
        <dbReference type="Proteomes" id="UP000543030"/>
    </source>
</evidence>
<name>A0A840RJD8_9NEIS</name>
<organism evidence="1 2">
    <name type="scientific">Silvimonas terrae</name>
    <dbReference type="NCBI Taxonomy" id="300266"/>
    <lineage>
        <taxon>Bacteria</taxon>
        <taxon>Pseudomonadati</taxon>
        <taxon>Pseudomonadota</taxon>
        <taxon>Betaproteobacteria</taxon>
        <taxon>Neisseriales</taxon>
        <taxon>Chitinibacteraceae</taxon>
        <taxon>Silvimonas</taxon>
    </lineage>
</organism>
<evidence type="ECO:0008006" key="3">
    <source>
        <dbReference type="Google" id="ProtNLM"/>
    </source>
</evidence>
<dbReference type="RefSeq" id="WP_184103070.1">
    <property type="nucleotide sequence ID" value="NZ_JACHHN010000011.1"/>
</dbReference>
<protein>
    <recommendedName>
        <fullName evidence="3">Quinol monooxygenase YgiN</fullName>
    </recommendedName>
</protein>
<comment type="caution">
    <text evidence="1">The sequence shown here is derived from an EMBL/GenBank/DDBJ whole genome shotgun (WGS) entry which is preliminary data.</text>
</comment>
<keyword evidence="2" id="KW-1185">Reference proteome</keyword>
<reference evidence="1 2" key="1">
    <citation type="submission" date="2020-08" db="EMBL/GenBank/DDBJ databases">
        <title>Genomic Encyclopedia of Type Strains, Phase IV (KMG-IV): sequencing the most valuable type-strain genomes for metagenomic binning, comparative biology and taxonomic classification.</title>
        <authorList>
            <person name="Goeker M."/>
        </authorList>
    </citation>
    <scope>NUCLEOTIDE SEQUENCE [LARGE SCALE GENOMIC DNA]</scope>
    <source>
        <strain evidence="1 2">DSM 18233</strain>
    </source>
</reference>
<dbReference type="InterPro" id="IPR011008">
    <property type="entry name" value="Dimeric_a/b-barrel"/>
</dbReference>
<sequence>MFVQLVQSRLKDPNAHDVYLALTQDMLAWLRVQAGFVAYELYEGDGYFFDRLVWEDESSCRAAADRFMDTGTAFSMLALVQPEIHTLLGEEIVVAAAQPVA</sequence>
<accession>A0A840RJD8</accession>
<dbReference type="EMBL" id="JACHHN010000011">
    <property type="protein sequence ID" value="MBB5193425.1"/>
    <property type="molecule type" value="Genomic_DNA"/>
</dbReference>
<proteinExistence type="predicted"/>
<gene>
    <name evidence="1" type="ORF">HNQ50_004182</name>
</gene>
<dbReference type="AlphaFoldDB" id="A0A840RJD8"/>
<evidence type="ECO:0000313" key="1">
    <source>
        <dbReference type="EMBL" id="MBB5193425.1"/>
    </source>
</evidence>